<reference evidence="3" key="2">
    <citation type="journal article" date="2017" name="Genome Biol. Evol.">
        <title>Comparative genomic analysis identifies a Campylobacter clade deficient in selenium metabolism.</title>
        <authorList>
            <person name="Miller W.G."/>
            <person name="Yee E."/>
            <person name="Lopes B.S."/>
            <person name="Chapman M.H."/>
            <person name="Huynh S."/>
            <person name="Bono J.L."/>
            <person name="Parker C.T."/>
            <person name="Strachan N.J.C."/>
            <person name="Forbes K.J."/>
        </authorList>
    </citation>
    <scope>NUCLEOTIDE SEQUENCE [LARGE SCALE GENOMIC DNA]</scope>
    <source>
        <strain evidence="3">NCTC 13004</strain>
    </source>
</reference>
<feature type="domain" description="FAD-binding" evidence="1">
    <location>
        <begin position="4"/>
        <end position="321"/>
    </location>
</feature>
<accession>A0A1X9SPN8</accession>
<proteinExistence type="predicted"/>
<organism evidence="2 3">
    <name type="scientific">Campylobacter lanienae NCTC 13004</name>
    <dbReference type="NCBI Taxonomy" id="1031753"/>
    <lineage>
        <taxon>Bacteria</taxon>
        <taxon>Pseudomonadati</taxon>
        <taxon>Campylobacterota</taxon>
        <taxon>Epsilonproteobacteria</taxon>
        <taxon>Campylobacterales</taxon>
        <taxon>Campylobacteraceae</taxon>
        <taxon>Campylobacter</taxon>
    </lineage>
</organism>
<dbReference type="PANTHER" id="PTHR43747:SF1">
    <property type="entry name" value="SLR1998 PROTEIN"/>
    <property type="match status" value="1"/>
</dbReference>
<name>A0A1X9SPN8_9BACT</name>
<gene>
    <name evidence="2" type="ORF">CLAN_1492</name>
</gene>
<dbReference type="Gene3D" id="3.50.50.60">
    <property type="entry name" value="FAD/NAD(P)-binding domain"/>
    <property type="match status" value="1"/>
</dbReference>
<dbReference type="RefSeq" id="WP_100590971.1">
    <property type="nucleotide sequence ID" value="NZ_CP015578.1"/>
</dbReference>
<protein>
    <submittedName>
        <fullName evidence="2">Putative dehydrogenase</fullName>
    </submittedName>
</protein>
<dbReference type="SUPFAM" id="SSF51905">
    <property type="entry name" value="FAD/NAD(P)-binding domain"/>
    <property type="match status" value="1"/>
</dbReference>
<evidence type="ECO:0000313" key="3">
    <source>
        <dbReference type="Proteomes" id="UP000202031"/>
    </source>
</evidence>
<dbReference type="GeneID" id="46921956"/>
<sequence length="401" mass="45681">MKNVDVLIIGAGPSGSISSALLRKNGFKIYCVEKEQFPRFVIGESLLPNCMNYLEEAGFLDAVNRYGFQYKNGASFSWGDEYRYFDFCDKSTPGYGTTFQVIRSEFDKLLIDEAIKQGVEVSFNTEAKNIDFQKDFVLTTLSNGEVVKSKFIVDASGYSRVLPTLLGLEVKSHLSEKKAYFTHITDNITEPLYDRNKILITTHPEYRGVWFWLIPFSNGRCSIGVVGEDKYIKIENLNELETLKSHVYKAPLLNRLLKNAIWDTPARYIQGYSKNVSQLYGDRFIMLGNATEFLDPVFSSGVTIAMHSASLASKCLNKILKDEPCDLEKEYAKPLMMGVNAFRTYVEGWYNTKFQDVIYNGKNQTIKRNICSVLAGYAWDESNPYVSRSDEALNALWEYCR</sequence>
<dbReference type="EMBL" id="CP015578">
    <property type="protein sequence ID" value="ARQ98207.1"/>
    <property type="molecule type" value="Genomic_DNA"/>
</dbReference>
<evidence type="ECO:0000259" key="1">
    <source>
        <dbReference type="Pfam" id="PF01494"/>
    </source>
</evidence>
<dbReference type="PANTHER" id="PTHR43747">
    <property type="entry name" value="FAD-BINDING PROTEIN"/>
    <property type="match status" value="1"/>
</dbReference>
<reference evidence="3" key="1">
    <citation type="journal article" date="2017" name="Genome Biol. Evol.">
        <title>Comparative Genomic Analysis Identifies a Campylobacter Clade Deficient in Selenium Metabolism.</title>
        <authorList>
            <person name="Miller W.G."/>
            <person name="Yee E."/>
            <person name="Lopes B.S."/>
            <person name="Chapman M.H."/>
            <person name="Huynh S."/>
            <person name="Bono J.L."/>
            <person name="Parker C.T."/>
            <person name="Strachan N.J.C."/>
            <person name="Forbes K.J."/>
        </authorList>
    </citation>
    <scope>NUCLEOTIDE SEQUENCE [LARGE SCALE GENOMIC DNA]</scope>
    <source>
        <strain evidence="3">NCTC 13004</strain>
    </source>
</reference>
<dbReference type="InterPro" id="IPR050816">
    <property type="entry name" value="Flavin-dep_Halogenase_NPB"/>
</dbReference>
<dbReference type="KEGG" id="clx:CLAN_1492"/>
<dbReference type="GO" id="GO:0071949">
    <property type="term" value="F:FAD binding"/>
    <property type="evidence" value="ECO:0007669"/>
    <property type="project" value="InterPro"/>
</dbReference>
<dbReference type="Pfam" id="PF01494">
    <property type="entry name" value="FAD_binding_3"/>
    <property type="match status" value="1"/>
</dbReference>
<dbReference type="PRINTS" id="PR00420">
    <property type="entry name" value="RNGMNOXGNASE"/>
</dbReference>
<dbReference type="AlphaFoldDB" id="A0A1X9SPN8"/>
<dbReference type="InterPro" id="IPR036188">
    <property type="entry name" value="FAD/NAD-bd_sf"/>
</dbReference>
<dbReference type="InterPro" id="IPR002938">
    <property type="entry name" value="FAD-bd"/>
</dbReference>
<evidence type="ECO:0000313" key="2">
    <source>
        <dbReference type="EMBL" id="ARQ98207.1"/>
    </source>
</evidence>
<dbReference type="Proteomes" id="UP000202031">
    <property type="component" value="Chromosome"/>
</dbReference>